<evidence type="ECO:0000313" key="1">
    <source>
        <dbReference type="EMBL" id="GJT67149.1"/>
    </source>
</evidence>
<dbReference type="EMBL" id="BQNB010017781">
    <property type="protein sequence ID" value="GJT67149.1"/>
    <property type="molecule type" value="Genomic_DNA"/>
</dbReference>
<comment type="caution">
    <text evidence="1">The sequence shown here is derived from an EMBL/GenBank/DDBJ whole genome shotgun (WGS) entry which is preliminary data.</text>
</comment>
<accession>A0ABQ5FV70</accession>
<sequence length="103" mass="11560">MRPRRLLRLLSDFDCKIRYHPGKASVTADALSRNERAKPLKVRALVMTINSNLPPQIHKAQVESLKTKNVKDENLHGMGKELRLVLIELHALGAGVGYHALET</sequence>
<proteinExistence type="predicted"/>
<keyword evidence="2" id="KW-1185">Reference proteome</keyword>
<reference evidence="1" key="2">
    <citation type="submission" date="2022-01" db="EMBL/GenBank/DDBJ databases">
        <authorList>
            <person name="Yamashiro T."/>
            <person name="Shiraishi A."/>
            <person name="Satake H."/>
            <person name="Nakayama K."/>
        </authorList>
    </citation>
    <scope>NUCLEOTIDE SEQUENCE</scope>
</reference>
<reference evidence="1" key="1">
    <citation type="journal article" date="2022" name="Int. J. Mol. Sci.">
        <title>Draft Genome of Tanacetum Coccineum: Genomic Comparison of Closely Related Tanacetum-Family Plants.</title>
        <authorList>
            <person name="Yamashiro T."/>
            <person name="Shiraishi A."/>
            <person name="Nakayama K."/>
            <person name="Satake H."/>
        </authorList>
    </citation>
    <scope>NUCLEOTIDE SEQUENCE</scope>
</reference>
<gene>
    <name evidence="1" type="ORF">Tco_1018629</name>
</gene>
<dbReference type="Proteomes" id="UP001151760">
    <property type="component" value="Unassembled WGS sequence"/>
</dbReference>
<evidence type="ECO:0000313" key="2">
    <source>
        <dbReference type="Proteomes" id="UP001151760"/>
    </source>
</evidence>
<organism evidence="1 2">
    <name type="scientific">Tanacetum coccineum</name>
    <dbReference type="NCBI Taxonomy" id="301880"/>
    <lineage>
        <taxon>Eukaryota</taxon>
        <taxon>Viridiplantae</taxon>
        <taxon>Streptophyta</taxon>
        <taxon>Embryophyta</taxon>
        <taxon>Tracheophyta</taxon>
        <taxon>Spermatophyta</taxon>
        <taxon>Magnoliopsida</taxon>
        <taxon>eudicotyledons</taxon>
        <taxon>Gunneridae</taxon>
        <taxon>Pentapetalae</taxon>
        <taxon>asterids</taxon>
        <taxon>campanulids</taxon>
        <taxon>Asterales</taxon>
        <taxon>Asteraceae</taxon>
        <taxon>Asteroideae</taxon>
        <taxon>Anthemideae</taxon>
        <taxon>Anthemidinae</taxon>
        <taxon>Tanacetum</taxon>
    </lineage>
</organism>
<evidence type="ECO:0008006" key="3">
    <source>
        <dbReference type="Google" id="ProtNLM"/>
    </source>
</evidence>
<name>A0ABQ5FV70_9ASTR</name>
<protein>
    <recommendedName>
        <fullName evidence="3">Reverse transcriptase domain-containing protein</fullName>
    </recommendedName>
</protein>